<dbReference type="KEGG" id="nmf:NMS_0866"/>
<evidence type="ECO:0000313" key="2">
    <source>
        <dbReference type="Proteomes" id="UP000031760"/>
    </source>
</evidence>
<keyword evidence="2" id="KW-1185">Reference proteome</keyword>
<dbReference type="HOGENOM" id="CLU_3120453_0_0_10"/>
<accession>W8VQ61</accession>
<proteinExistence type="predicted"/>
<organism evidence="1 2">
    <name type="scientific">Nonlabens marinus S1-08</name>
    <dbReference type="NCBI Taxonomy" id="1454201"/>
    <lineage>
        <taxon>Bacteria</taxon>
        <taxon>Pseudomonadati</taxon>
        <taxon>Bacteroidota</taxon>
        <taxon>Flavobacteriia</taxon>
        <taxon>Flavobacteriales</taxon>
        <taxon>Flavobacteriaceae</taxon>
        <taxon>Nonlabens</taxon>
    </lineage>
</organism>
<protein>
    <submittedName>
        <fullName evidence="1">Uncharacterized protein</fullName>
    </submittedName>
</protein>
<name>W8VQ61_9FLAO</name>
<dbReference type="STRING" id="1454201.NMS_0866"/>
<reference evidence="1 2" key="1">
    <citation type="journal article" date="2014" name="Proc. Natl. Acad. Sci. U.S.A.">
        <title>Functional characterization of flavobacteria rhodopsins reveals a unique class of light-driven chloride pump in bacteria.</title>
        <authorList>
            <person name="Yoshizawa S."/>
            <person name="Kumagai Y."/>
            <person name="Kim H."/>
            <person name="Ogura Y."/>
            <person name="Hayashi T."/>
            <person name="Iwasaki W."/>
            <person name="DeLong E.F."/>
            <person name="Kogure K."/>
        </authorList>
    </citation>
    <scope>NUCLEOTIDE SEQUENCE [LARGE SCALE GENOMIC DNA]</scope>
    <source>
        <strain evidence="1 2">S1-08</strain>
    </source>
</reference>
<dbReference type="EMBL" id="AP014548">
    <property type="protein sequence ID" value="BAO54875.1"/>
    <property type="molecule type" value="Genomic_DNA"/>
</dbReference>
<evidence type="ECO:0000313" key="1">
    <source>
        <dbReference type="EMBL" id="BAO54875.1"/>
    </source>
</evidence>
<dbReference type="AlphaFoldDB" id="W8VQ61"/>
<dbReference type="Proteomes" id="UP000031760">
    <property type="component" value="Chromosome"/>
</dbReference>
<sequence>MKACNDFYKGMVIIILNYKLQRQELRNRKHGAYGKRAAEGLFLKDYIWVN</sequence>
<gene>
    <name evidence="1" type="ORF">NMS_0866</name>
</gene>